<evidence type="ECO:0000313" key="3">
    <source>
        <dbReference type="EMBL" id="KAK9048357.1"/>
    </source>
</evidence>
<dbReference type="GO" id="GO:0016787">
    <property type="term" value="F:hydrolase activity"/>
    <property type="evidence" value="ECO:0007669"/>
    <property type="project" value="UniProtKB-KW"/>
</dbReference>
<dbReference type="Proteomes" id="UP001408789">
    <property type="component" value="Unassembled WGS sequence"/>
</dbReference>
<keyword evidence="1" id="KW-0227">DNA damage</keyword>
<name>A0AAP0GH18_9ASTR</name>
<dbReference type="Pfam" id="PF05970">
    <property type="entry name" value="PIF1"/>
    <property type="match status" value="1"/>
</dbReference>
<dbReference type="EC" id="5.6.2.3" evidence="1"/>
<dbReference type="InterPro" id="IPR010285">
    <property type="entry name" value="DNA_helicase_pif1-like_DEAD"/>
</dbReference>
<sequence length="295" mass="33106">MSFPDNASVVLENNLFIGEERSYDKDTMTKEFESLFAKLTDEQQTIFNEIMYAVDNLKGGVYFIYGYGGTCKTFLWNTLSASIRSKGQIVLNVASSGIASLLLPGGRTTHSTFRIPINITEDSVCHLKPSSDIANLLKETSLIIWDEAPMKNKHCFEALDRSMNDLLLVNKSSNDKSFFGGKVVVFGGDFRQILPVVPGGTDEDIQSSDVEIIRTFTEWLLQLGEGLFGGENDGHAVIEIPDDLLIQDSVNPFEDLIDFVYPSILQNFKHPEYWKERAILAPTNEIVYEINDRLL</sequence>
<evidence type="ECO:0000313" key="4">
    <source>
        <dbReference type="Proteomes" id="UP001408789"/>
    </source>
</evidence>
<comment type="cofactor">
    <cofactor evidence="1">
        <name>Mg(2+)</name>
        <dbReference type="ChEBI" id="CHEBI:18420"/>
    </cofactor>
</comment>
<keyword evidence="1" id="KW-0233">DNA recombination</keyword>
<evidence type="ECO:0000259" key="2">
    <source>
        <dbReference type="Pfam" id="PF05970"/>
    </source>
</evidence>
<feature type="domain" description="DNA helicase Pif1-like DEAD-box helicase" evidence="2">
    <location>
        <begin position="38"/>
        <end position="207"/>
    </location>
</feature>
<keyword evidence="1" id="KW-0347">Helicase</keyword>
<organism evidence="3 4">
    <name type="scientific">Deinandra increscens subsp. villosa</name>
    <dbReference type="NCBI Taxonomy" id="3103831"/>
    <lineage>
        <taxon>Eukaryota</taxon>
        <taxon>Viridiplantae</taxon>
        <taxon>Streptophyta</taxon>
        <taxon>Embryophyta</taxon>
        <taxon>Tracheophyta</taxon>
        <taxon>Spermatophyta</taxon>
        <taxon>Magnoliopsida</taxon>
        <taxon>eudicotyledons</taxon>
        <taxon>Gunneridae</taxon>
        <taxon>Pentapetalae</taxon>
        <taxon>asterids</taxon>
        <taxon>campanulids</taxon>
        <taxon>Asterales</taxon>
        <taxon>Asteraceae</taxon>
        <taxon>Asteroideae</taxon>
        <taxon>Heliantheae alliance</taxon>
        <taxon>Madieae</taxon>
        <taxon>Madiinae</taxon>
        <taxon>Deinandra</taxon>
    </lineage>
</organism>
<keyword evidence="1" id="KW-0067">ATP-binding</keyword>
<dbReference type="GO" id="GO:0000723">
    <property type="term" value="P:telomere maintenance"/>
    <property type="evidence" value="ECO:0007669"/>
    <property type="project" value="InterPro"/>
</dbReference>
<comment type="catalytic activity">
    <reaction evidence="1">
        <text>ATP + H2O = ADP + phosphate + H(+)</text>
        <dbReference type="Rhea" id="RHEA:13065"/>
        <dbReference type="ChEBI" id="CHEBI:15377"/>
        <dbReference type="ChEBI" id="CHEBI:15378"/>
        <dbReference type="ChEBI" id="CHEBI:30616"/>
        <dbReference type="ChEBI" id="CHEBI:43474"/>
        <dbReference type="ChEBI" id="CHEBI:456216"/>
        <dbReference type="EC" id="5.6.2.3"/>
    </reaction>
</comment>
<accession>A0AAP0GH18</accession>
<keyword evidence="1" id="KW-0378">Hydrolase</keyword>
<keyword evidence="4" id="KW-1185">Reference proteome</keyword>
<dbReference type="GO" id="GO:0006310">
    <property type="term" value="P:DNA recombination"/>
    <property type="evidence" value="ECO:0007669"/>
    <property type="project" value="UniProtKB-KW"/>
</dbReference>
<gene>
    <name evidence="3" type="ORF">SSX86_032680</name>
</gene>
<dbReference type="GO" id="GO:0043139">
    <property type="term" value="F:5'-3' DNA helicase activity"/>
    <property type="evidence" value="ECO:0007669"/>
    <property type="project" value="UniProtKB-EC"/>
</dbReference>
<dbReference type="SUPFAM" id="SSF52540">
    <property type="entry name" value="P-loop containing nucleoside triphosphate hydrolases"/>
    <property type="match status" value="1"/>
</dbReference>
<comment type="caution">
    <text evidence="3">The sequence shown here is derived from an EMBL/GenBank/DDBJ whole genome shotgun (WGS) entry which is preliminary data.</text>
</comment>
<protein>
    <recommendedName>
        <fullName evidence="1">ATP-dependent DNA helicase</fullName>
        <ecNumber evidence="1">5.6.2.3</ecNumber>
    </recommendedName>
</protein>
<keyword evidence="1" id="KW-0234">DNA repair</keyword>
<dbReference type="GO" id="GO:0006281">
    <property type="term" value="P:DNA repair"/>
    <property type="evidence" value="ECO:0007669"/>
    <property type="project" value="UniProtKB-KW"/>
</dbReference>
<proteinExistence type="inferred from homology"/>
<dbReference type="GO" id="GO:0005524">
    <property type="term" value="F:ATP binding"/>
    <property type="evidence" value="ECO:0007669"/>
    <property type="project" value="UniProtKB-KW"/>
</dbReference>
<dbReference type="PANTHER" id="PTHR10492">
    <property type="match status" value="1"/>
</dbReference>
<dbReference type="Gene3D" id="3.40.50.300">
    <property type="entry name" value="P-loop containing nucleotide triphosphate hydrolases"/>
    <property type="match status" value="1"/>
</dbReference>
<evidence type="ECO:0000256" key="1">
    <source>
        <dbReference type="RuleBase" id="RU363044"/>
    </source>
</evidence>
<dbReference type="AlphaFoldDB" id="A0AAP0GH18"/>
<dbReference type="InterPro" id="IPR027417">
    <property type="entry name" value="P-loop_NTPase"/>
</dbReference>
<dbReference type="EMBL" id="JBCNJP010012970">
    <property type="protein sequence ID" value="KAK9048357.1"/>
    <property type="molecule type" value="Genomic_DNA"/>
</dbReference>
<keyword evidence="1" id="KW-0547">Nucleotide-binding</keyword>
<reference evidence="3 4" key="1">
    <citation type="submission" date="2024-04" db="EMBL/GenBank/DDBJ databases">
        <title>The reference genome of an endangered Asteraceae, Deinandra increscens subsp. villosa, native to the Central Coast of California.</title>
        <authorList>
            <person name="Guilliams M."/>
            <person name="Hasenstab-Lehman K."/>
            <person name="Meyer R."/>
            <person name="Mcevoy S."/>
        </authorList>
    </citation>
    <scope>NUCLEOTIDE SEQUENCE [LARGE SCALE GENOMIC DNA]</scope>
    <source>
        <tissue evidence="3">Leaf</tissue>
    </source>
</reference>
<comment type="similarity">
    <text evidence="1">Belongs to the helicase family.</text>
</comment>
<dbReference type="PANTHER" id="PTHR10492:SF101">
    <property type="entry name" value="ATP-DEPENDENT DNA HELICASE"/>
    <property type="match status" value="1"/>
</dbReference>